<evidence type="ECO:0000259" key="1">
    <source>
        <dbReference type="PROSITE" id="PS51112"/>
    </source>
</evidence>
<dbReference type="SUPFAM" id="SSF143447">
    <property type="entry name" value="AMMECR1-like"/>
    <property type="match status" value="1"/>
</dbReference>
<proteinExistence type="predicted"/>
<feature type="domain" description="AMMECR1" evidence="1">
    <location>
        <begin position="1"/>
        <end position="176"/>
    </location>
</feature>
<dbReference type="PANTHER" id="PTHR13016">
    <property type="entry name" value="AMMECR1 HOMOLOG"/>
    <property type="match status" value="1"/>
</dbReference>
<dbReference type="Proteomes" id="UP000176498">
    <property type="component" value="Unassembled WGS sequence"/>
</dbReference>
<dbReference type="NCBIfam" id="TIGR04335">
    <property type="entry name" value="AmmeMemoSam_A"/>
    <property type="match status" value="1"/>
</dbReference>
<sequence length="176" mass="19905">MDIYIKLAKETIKNYLLTKKTLNVPKDLPEELLAKRAGVFICFKNKGELRGCIGTFLPVYANIAEEIINNTIAAATQDHRFIPVSAVELDQLKITIDILSESVRIEDEEINQLDPKIYGIVVKSEDGYKTGLLLPDLEGVDTVEEQVSIACQKAGIDHYVENFFVYKFTVTRHEEK</sequence>
<dbReference type="PROSITE" id="PS51112">
    <property type="entry name" value="AMMECR1"/>
    <property type="match status" value="1"/>
</dbReference>
<reference evidence="2 3" key="1">
    <citation type="journal article" date="2016" name="Nat. Commun.">
        <title>Thousands of microbial genomes shed light on interconnected biogeochemical processes in an aquifer system.</title>
        <authorList>
            <person name="Anantharaman K."/>
            <person name="Brown C.T."/>
            <person name="Hug L.A."/>
            <person name="Sharon I."/>
            <person name="Castelle C.J."/>
            <person name="Probst A.J."/>
            <person name="Thomas B.C."/>
            <person name="Singh A."/>
            <person name="Wilkins M.J."/>
            <person name="Karaoz U."/>
            <person name="Brodie E.L."/>
            <person name="Williams K.H."/>
            <person name="Hubbard S.S."/>
            <person name="Banfield J.F."/>
        </authorList>
    </citation>
    <scope>NUCLEOTIDE SEQUENCE [LARGE SCALE GENOMIC DNA]</scope>
</reference>
<evidence type="ECO:0000313" key="3">
    <source>
        <dbReference type="Proteomes" id="UP000176498"/>
    </source>
</evidence>
<accession>A0A1G1XQZ7</accession>
<dbReference type="InterPro" id="IPR027485">
    <property type="entry name" value="AMMECR1_N"/>
</dbReference>
<dbReference type="Gene3D" id="3.30.1490.150">
    <property type="entry name" value="Hypothetical protein ph0010, domain 2"/>
    <property type="match status" value="1"/>
</dbReference>
<dbReference type="Pfam" id="PF01871">
    <property type="entry name" value="AMMECR1"/>
    <property type="match status" value="1"/>
</dbReference>
<dbReference type="InterPro" id="IPR002733">
    <property type="entry name" value="AMMECR1_domain"/>
</dbReference>
<name>A0A1G1XQZ7_9BACT</name>
<dbReference type="PANTHER" id="PTHR13016:SF0">
    <property type="entry name" value="AMME SYNDROME CANDIDATE GENE 1 PROTEIN"/>
    <property type="match status" value="1"/>
</dbReference>
<dbReference type="InterPro" id="IPR027623">
    <property type="entry name" value="AmmeMemoSam_A"/>
</dbReference>
<dbReference type="InterPro" id="IPR023473">
    <property type="entry name" value="AMMECR1"/>
</dbReference>
<dbReference type="AlphaFoldDB" id="A0A1G1XQZ7"/>
<gene>
    <name evidence="2" type="ORF">A2Y82_04625</name>
</gene>
<comment type="caution">
    <text evidence="2">The sequence shown here is derived from an EMBL/GenBank/DDBJ whole genome shotgun (WGS) entry which is preliminary data.</text>
</comment>
<dbReference type="NCBIfam" id="TIGR00296">
    <property type="entry name" value="TIGR00296 family protein"/>
    <property type="match status" value="1"/>
</dbReference>
<protein>
    <recommendedName>
        <fullName evidence="1">AMMECR1 domain-containing protein</fullName>
    </recommendedName>
</protein>
<dbReference type="EMBL" id="MHHZ01000004">
    <property type="protein sequence ID" value="OGY42401.1"/>
    <property type="molecule type" value="Genomic_DNA"/>
</dbReference>
<organism evidence="2 3">
    <name type="scientific">Candidatus Buchananbacteria bacterium RBG_13_36_9</name>
    <dbReference type="NCBI Taxonomy" id="1797530"/>
    <lineage>
        <taxon>Bacteria</taxon>
        <taxon>Candidatus Buchananiibacteriota</taxon>
    </lineage>
</organism>
<dbReference type="InterPro" id="IPR036071">
    <property type="entry name" value="AMMECR1_dom_sf"/>
</dbReference>
<dbReference type="Gene3D" id="3.30.700.20">
    <property type="entry name" value="Hypothetical protein ph0010, domain 1"/>
    <property type="match status" value="1"/>
</dbReference>
<evidence type="ECO:0000313" key="2">
    <source>
        <dbReference type="EMBL" id="OGY42401.1"/>
    </source>
</evidence>